<keyword evidence="2" id="KW-1133">Transmembrane helix</keyword>
<feature type="transmembrane region" description="Helical" evidence="2">
    <location>
        <begin position="779"/>
        <end position="797"/>
    </location>
</feature>
<proteinExistence type="predicted"/>
<evidence type="ECO:0000256" key="2">
    <source>
        <dbReference type="SAM" id="Phobius"/>
    </source>
</evidence>
<dbReference type="InterPro" id="IPR006621">
    <property type="entry name" value="Nose-resist-to-fluoxetine_N"/>
</dbReference>
<feature type="region of interest" description="Disordered" evidence="1">
    <location>
        <begin position="87"/>
        <end position="336"/>
    </location>
</feature>
<dbReference type="InterPro" id="IPR052728">
    <property type="entry name" value="O2_lipid_transport_reg"/>
</dbReference>
<sequence length="1183" mass="136124">MAPDRLFDSHHSILTTSRLAAFITYIIILVQFFILPSTLVHCQTSSNEHNSIGFIENVNKTIENVSINSFNSDNSNNLPQSITSFSTLPSIESPSSSSSSETTTIDSFDTVDTNVKDSEKEGEEEEEDDDNGDGDGAGEGEGEKQIEEKNKIKKKSVDDEVDTVVDGKHATNYNGPSSNKNETNGGIGNSRVVKLSKIDDNEQEEKEEEENRHNGKGTNVSLSSHYMDVDDNNDDAMKEEVNSESKVVKLDRRPSLKSEIDHDDDNGNGRGDNVDERANVNDHEMNENTHMTETDKMETKHKPKAEEKEKEEEEKSEEEEEEEEDSGEDSEEDDEEYDYNIANNVCTAQYFLDKIIPEDYPTEISKDVKHINETIERLNRMYTFSNQIVLKLNPFFRELASRFTDYLYDAQLDSRCLGALFRIIRGMNQRKPWALSFLDATGPLLTGGYRQGKFVSLGEFDQCLETINESPDENVNNEPIRGQYCLIKPIIPVPAEFRYKQGEPVVQSNIATVNRFLNDEYIETYLGLYKFLKNTILRIGICLPDKCDPIEVENAANKILVRKTGLSVRVGPNCVKATDSVEPNRYQIVTLVIFSILIILTIVCSIYEIIYRMLLDNGRFFPQDPRASLITTPYSFTSSAHQYPIKFMRQMSTISAPYTRQPLHTQLFTTFSIIRNTRVLFEIPAYRKLPLDTFRLILIFFFFISNAYLYTIVFAPMIIKRFYVLGPLQLATEKKYFFLRMYYMLDCFHAFSGISFVLAYNSSQSFSYIKYVIQNYLRYLVPILFSIGLIYIVPLFGSGPLWHLFDETITRTCQDNLWSTVFFYNNIHETVEEICNLPTVFVSLIFQMQLIAPIFLIIATYFRPRRALIVLIVMFSIVSITNVIPRFFYGYKLPYEYQAMKSFTEIKTSIMFYNFNPTMHVSSFIFGIIVGHLMTTQPIRPYRRMWLIGSLSLVGFIISFVYIENLDLKSPNLSTFEIVSMLTFGRVPMLTFFCWIIYASLCGYIVIVRRFLSSIVWRPLAQLSYGFYITSVIVTAYRLFSIRETTTLAAQNMFRTIVSDAVVSFALAYLIHVMVQQPMRNLRQILIHWRQIFNMETTDSPLNQYATNVVFNGVDLHQPSDKFTKIDEQEDEIERRMSPVSEESEQADSIVLNLNDQTLESNLNDQNIMDIDTNNNIDKTNHQ</sequence>
<feature type="transmembrane region" description="Helical" evidence="2">
    <location>
        <begin position="869"/>
        <end position="891"/>
    </location>
</feature>
<feature type="compositionally biased region" description="Basic and acidic residues" evidence="1">
    <location>
        <begin position="235"/>
        <end position="260"/>
    </location>
</feature>
<feature type="compositionally biased region" description="Polar residues" evidence="1">
    <location>
        <begin position="171"/>
        <end position="184"/>
    </location>
</feature>
<dbReference type="SMART" id="SM00703">
    <property type="entry name" value="NRF"/>
    <property type="match status" value="1"/>
</dbReference>
<dbReference type="PANTHER" id="PTHR11161:SF0">
    <property type="entry name" value="O-ACYLTRANSFERASE LIKE PROTEIN"/>
    <property type="match status" value="1"/>
</dbReference>
<feature type="transmembrane region" description="Helical" evidence="2">
    <location>
        <begin position="20"/>
        <end position="40"/>
    </location>
</feature>
<evidence type="ECO:0000259" key="3">
    <source>
        <dbReference type="SMART" id="SM00703"/>
    </source>
</evidence>
<organism evidence="4 5">
    <name type="scientific">Blomia tropicalis</name>
    <name type="common">Mite</name>
    <dbReference type="NCBI Taxonomy" id="40697"/>
    <lineage>
        <taxon>Eukaryota</taxon>
        <taxon>Metazoa</taxon>
        <taxon>Ecdysozoa</taxon>
        <taxon>Arthropoda</taxon>
        <taxon>Chelicerata</taxon>
        <taxon>Arachnida</taxon>
        <taxon>Acari</taxon>
        <taxon>Acariformes</taxon>
        <taxon>Sarcoptiformes</taxon>
        <taxon>Astigmata</taxon>
        <taxon>Glycyphagoidea</taxon>
        <taxon>Echimyopodidae</taxon>
        <taxon>Blomia</taxon>
    </lineage>
</organism>
<feature type="transmembrane region" description="Helical" evidence="2">
    <location>
        <begin position="911"/>
        <end position="933"/>
    </location>
</feature>
<feature type="compositionally biased region" description="Acidic residues" evidence="1">
    <location>
        <begin position="120"/>
        <end position="140"/>
    </location>
</feature>
<protein>
    <recommendedName>
        <fullName evidence="3">Nose resistant-to-fluoxetine protein N-terminal domain-containing protein</fullName>
    </recommendedName>
</protein>
<dbReference type="Pfam" id="PF20146">
    <property type="entry name" value="NRF"/>
    <property type="match status" value="1"/>
</dbReference>
<feature type="compositionally biased region" description="Basic and acidic residues" evidence="1">
    <location>
        <begin position="141"/>
        <end position="158"/>
    </location>
</feature>
<feature type="compositionally biased region" description="Acidic residues" evidence="1">
    <location>
        <begin position="309"/>
        <end position="336"/>
    </location>
</feature>
<feature type="transmembrane region" description="Helical" evidence="2">
    <location>
        <begin position="1052"/>
        <end position="1075"/>
    </location>
</feature>
<dbReference type="EMBL" id="JAPWDV010000001">
    <property type="protein sequence ID" value="KAJ6224815.1"/>
    <property type="molecule type" value="Genomic_DNA"/>
</dbReference>
<dbReference type="PANTHER" id="PTHR11161">
    <property type="entry name" value="O-ACYLTRANSFERASE"/>
    <property type="match status" value="1"/>
</dbReference>
<feature type="compositionally biased region" description="Basic and acidic residues" evidence="1">
    <location>
        <begin position="272"/>
        <end position="308"/>
    </location>
</feature>
<reference evidence="4" key="1">
    <citation type="submission" date="2022-12" db="EMBL/GenBank/DDBJ databases">
        <title>Genome assemblies of Blomia tropicalis.</title>
        <authorList>
            <person name="Cui Y."/>
        </authorList>
    </citation>
    <scope>NUCLEOTIDE SEQUENCE</scope>
    <source>
        <tissue evidence="4">Adult mites</tissue>
    </source>
</reference>
<feature type="compositionally biased region" description="Low complexity" evidence="1">
    <location>
        <begin position="87"/>
        <end position="110"/>
    </location>
</feature>
<accession>A0A9Q0RSL5</accession>
<feature type="transmembrane region" description="Helical" evidence="2">
    <location>
        <begin position="739"/>
        <end position="759"/>
    </location>
</feature>
<dbReference type="Proteomes" id="UP001142055">
    <property type="component" value="Chromosome 1"/>
</dbReference>
<dbReference type="OrthoDB" id="6513421at2759"/>
<keyword evidence="2" id="KW-0812">Transmembrane</keyword>
<feature type="transmembrane region" description="Helical" evidence="2">
    <location>
        <begin position="696"/>
        <end position="719"/>
    </location>
</feature>
<feature type="transmembrane region" description="Helical" evidence="2">
    <location>
        <begin position="588"/>
        <end position="610"/>
    </location>
</feature>
<feature type="transmembrane region" description="Helical" evidence="2">
    <location>
        <begin position="840"/>
        <end position="862"/>
    </location>
</feature>
<feature type="domain" description="Nose resistant-to-fluoxetine protein N-terminal" evidence="3">
    <location>
        <begin position="413"/>
        <end position="582"/>
    </location>
</feature>
<keyword evidence="5" id="KW-1185">Reference proteome</keyword>
<comment type="caution">
    <text evidence="4">The sequence shown here is derived from an EMBL/GenBank/DDBJ whole genome shotgun (WGS) entry which is preliminary data.</text>
</comment>
<feature type="transmembrane region" description="Helical" evidence="2">
    <location>
        <begin position="983"/>
        <end position="1008"/>
    </location>
</feature>
<evidence type="ECO:0000313" key="5">
    <source>
        <dbReference type="Proteomes" id="UP001142055"/>
    </source>
</evidence>
<dbReference type="AlphaFoldDB" id="A0A9Q0RSL5"/>
<evidence type="ECO:0000256" key="1">
    <source>
        <dbReference type="SAM" id="MobiDB-lite"/>
    </source>
</evidence>
<feature type="transmembrane region" description="Helical" evidence="2">
    <location>
        <begin position="1020"/>
        <end position="1040"/>
    </location>
</feature>
<evidence type="ECO:0000313" key="4">
    <source>
        <dbReference type="EMBL" id="KAJ6224815.1"/>
    </source>
</evidence>
<name>A0A9Q0RSL5_BLOTA</name>
<dbReference type="OMA" id="EFDQCLE"/>
<gene>
    <name evidence="4" type="ORF">RDWZM_003360</name>
</gene>
<feature type="transmembrane region" description="Helical" evidence="2">
    <location>
        <begin position="945"/>
        <end position="963"/>
    </location>
</feature>
<keyword evidence="2" id="KW-0472">Membrane</keyword>